<dbReference type="Proteomes" id="UP001316803">
    <property type="component" value="Unassembled WGS sequence"/>
</dbReference>
<name>A0AAN8I2I7_9EURO</name>
<protein>
    <recommendedName>
        <fullName evidence="3">Glycosyltransferase family 25 protein</fullName>
    </recommendedName>
</protein>
<accession>A0AAN8I2I7</accession>
<proteinExistence type="predicted"/>
<dbReference type="AlphaFoldDB" id="A0AAN8I2I7"/>
<gene>
    <name evidence="1" type="ORF">OHC33_010192</name>
</gene>
<organism evidence="1 2">
    <name type="scientific">Knufia fluminis</name>
    <dbReference type="NCBI Taxonomy" id="191047"/>
    <lineage>
        <taxon>Eukaryota</taxon>
        <taxon>Fungi</taxon>
        <taxon>Dikarya</taxon>
        <taxon>Ascomycota</taxon>
        <taxon>Pezizomycotina</taxon>
        <taxon>Eurotiomycetes</taxon>
        <taxon>Chaetothyriomycetidae</taxon>
        <taxon>Chaetothyriales</taxon>
        <taxon>Trichomeriaceae</taxon>
        <taxon>Knufia</taxon>
    </lineage>
</organism>
<evidence type="ECO:0008006" key="3">
    <source>
        <dbReference type="Google" id="ProtNLM"/>
    </source>
</evidence>
<dbReference type="EMBL" id="JAKLMC020000043">
    <property type="protein sequence ID" value="KAK5948769.1"/>
    <property type="molecule type" value="Genomic_DNA"/>
</dbReference>
<evidence type="ECO:0000313" key="2">
    <source>
        <dbReference type="Proteomes" id="UP001316803"/>
    </source>
</evidence>
<comment type="caution">
    <text evidence="1">The sequence shown here is derived from an EMBL/GenBank/DDBJ whole genome shotgun (WGS) entry which is preliminary data.</text>
</comment>
<keyword evidence="2" id="KW-1185">Reference proteome</keyword>
<evidence type="ECO:0000313" key="1">
    <source>
        <dbReference type="EMBL" id="KAK5948769.1"/>
    </source>
</evidence>
<sequence length="389" mass="43509">MFEKNRIALPASPVLRPNGRTHHQREWICLLVSFAILGQIYMALQLCSVSILPWSHHDQTANSTLGFGGIYAVSKKGSPRRQSLLSAGSLTSLDIIIPTQPIWTDEDVAQIRAPENSFVDRGSALAWLGHRNALEKFLKSTHDTALIMEDDVDWDTRLRTQQIPHTAYAIRELLNSHTGYYGNTDLWDIIWLGHCGDYFNASKGSEISVIKSYTDTAMPDLEGLHPWTRGFLEGIGADQNQQRLVHASVQPLCTFAYAITRKAAERVLNELAVREPSRGPDHPCKAYDVRLLEGCRDEGMRCISVNPELFHHSGLGSEIALVSEGKSVEEGDTSSQERLVESSTTNIRCSARSRKWKEIQDSVTDPGLDAEEFVRDLAERSAECYIDDM</sequence>
<reference evidence="1 2" key="1">
    <citation type="submission" date="2022-12" db="EMBL/GenBank/DDBJ databases">
        <title>Genomic features and morphological characterization of a novel Knufia sp. strain isolated from spacecraft assembly facility.</title>
        <authorList>
            <person name="Teixeira M."/>
            <person name="Chander A.M."/>
            <person name="Stajich J.E."/>
            <person name="Venkateswaran K."/>
        </authorList>
    </citation>
    <scope>NUCLEOTIDE SEQUENCE [LARGE SCALE GENOMIC DNA]</scope>
    <source>
        <strain evidence="1 2">FJI-L2-BK-P2</strain>
    </source>
</reference>